<evidence type="ECO:0000313" key="1">
    <source>
        <dbReference type="EMBL" id="CAD7651747.1"/>
    </source>
</evidence>
<accession>A0A7R9QMX0</accession>
<gene>
    <name evidence="1" type="ORF">OSB1V03_LOCUS23510</name>
</gene>
<name>A0A7R9QMX0_9ACAR</name>
<organism evidence="1">
    <name type="scientific">Medioppia subpectinata</name>
    <dbReference type="NCBI Taxonomy" id="1979941"/>
    <lineage>
        <taxon>Eukaryota</taxon>
        <taxon>Metazoa</taxon>
        <taxon>Ecdysozoa</taxon>
        <taxon>Arthropoda</taxon>
        <taxon>Chelicerata</taxon>
        <taxon>Arachnida</taxon>
        <taxon>Acari</taxon>
        <taxon>Acariformes</taxon>
        <taxon>Sarcoptiformes</taxon>
        <taxon>Oribatida</taxon>
        <taxon>Brachypylina</taxon>
        <taxon>Oppioidea</taxon>
        <taxon>Oppiidae</taxon>
        <taxon>Medioppia</taxon>
    </lineage>
</organism>
<protein>
    <submittedName>
        <fullName evidence="1">Uncharacterized protein</fullName>
    </submittedName>
</protein>
<proteinExistence type="predicted"/>
<dbReference type="Proteomes" id="UP000759131">
    <property type="component" value="Unassembled WGS sequence"/>
</dbReference>
<reference evidence="1" key="1">
    <citation type="submission" date="2020-11" db="EMBL/GenBank/DDBJ databases">
        <authorList>
            <person name="Tran Van P."/>
        </authorList>
    </citation>
    <scope>NUCLEOTIDE SEQUENCE</scope>
</reference>
<dbReference type="AlphaFoldDB" id="A0A7R9QMX0"/>
<dbReference type="EMBL" id="OC914089">
    <property type="protein sequence ID" value="CAD7651747.1"/>
    <property type="molecule type" value="Genomic_DNA"/>
</dbReference>
<keyword evidence="2" id="KW-1185">Reference proteome</keyword>
<sequence length="21" mass="2326">MQRCISCVGTLRKAMQPSKTS</sequence>
<evidence type="ECO:0000313" key="2">
    <source>
        <dbReference type="Proteomes" id="UP000759131"/>
    </source>
</evidence>
<dbReference type="EMBL" id="CAJPIZ010059514">
    <property type="protein sequence ID" value="CAG2123565.1"/>
    <property type="molecule type" value="Genomic_DNA"/>
</dbReference>